<keyword evidence="1" id="KW-1133">Transmembrane helix</keyword>
<protein>
    <submittedName>
        <fullName evidence="2">Uncharacterized protein</fullName>
    </submittedName>
</protein>
<proteinExistence type="predicted"/>
<gene>
    <name evidence="2" type="ORF">Hokovirus_2_229</name>
</gene>
<organism evidence="2">
    <name type="scientific">Hokovirus HKV1</name>
    <dbReference type="NCBI Taxonomy" id="1977638"/>
    <lineage>
        <taxon>Viruses</taxon>
        <taxon>Varidnaviria</taxon>
        <taxon>Bamfordvirae</taxon>
        <taxon>Nucleocytoviricota</taxon>
        <taxon>Megaviricetes</taxon>
        <taxon>Imitervirales</taxon>
        <taxon>Mimiviridae</taxon>
        <taxon>Klosneuvirinae</taxon>
        <taxon>Hokovirus</taxon>
    </lineage>
</organism>
<keyword evidence="1" id="KW-0472">Membrane</keyword>
<reference evidence="2" key="1">
    <citation type="journal article" date="2017" name="Science">
        <title>Giant viruses with an expanded complement of translation system components.</title>
        <authorList>
            <person name="Schulz F."/>
            <person name="Yutin N."/>
            <person name="Ivanova N.N."/>
            <person name="Ortega D.R."/>
            <person name="Lee T.K."/>
            <person name="Vierheilig J."/>
            <person name="Daims H."/>
            <person name="Horn M."/>
            <person name="Wagner M."/>
            <person name="Jensen G.J."/>
            <person name="Kyrpides N.C."/>
            <person name="Koonin E.V."/>
            <person name="Woyke T."/>
        </authorList>
    </citation>
    <scope>NUCLEOTIDE SEQUENCE</scope>
    <source>
        <strain evidence="2">HKV1</strain>
    </source>
</reference>
<sequence length="149" mass="17956">MDNLYCEHCYQKIDSLTNCISVTDNIKNINEKNYIVHKECLHNYSKYTFNKQIRNKSLFQILFNKWKLITMSIIFICLCLLIMITSCIYINNVQDDIFNNDNDCYQYFYNEFYQAKIILIINVFVLAICIIIILVHLIIQLVKKYNKYF</sequence>
<evidence type="ECO:0000313" key="2">
    <source>
        <dbReference type="EMBL" id="ARF10702.1"/>
    </source>
</evidence>
<name>A0A1V0SG55_9VIRU</name>
<keyword evidence="1" id="KW-0812">Transmembrane</keyword>
<feature type="transmembrane region" description="Helical" evidence="1">
    <location>
        <begin position="117"/>
        <end position="139"/>
    </location>
</feature>
<evidence type="ECO:0000256" key="1">
    <source>
        <dbReference type="SAM" id="Phobius"/>
    </source>
</evidence>
<feature type="transmembrane region" description="Helical" evidence="1">
    <location>
        <begin position="68"/>
        <end position="91"/>
    </location>
</feature>
<accession>A0A1V0SG55</accession>
<dbReference type="EMBL" id="KY684104">
    <property type="protein sequence ID" value="ARF10702.1"/>
    <property type="molecule type" value="Genomic_DNA"/>
</dbReference>